<feature type="transmembrane region" description="Helical" evidence="1">
    <location>
        <begin position="6"/>
        <end position="22"/>
    </location>
</feature>
<dbReference type="Proteomes" id="UP000228552">
    <property type="component" value="Chromosome"/>
</dbReference>
<gene>
    <name evidence="2" type="ORF">CTM74_08205</name>
</gene>
<protein>
    <submittedName>
        <fullName evidence="2">Uncharacterized protein</fullName>
    </submittedName>
</protein>
<sequence length="107" mass="12527">MDKEFWIQVLSYIIGTIIFLMLKWKYEGKEAITTEILKQELEYKEKGLGALKKKAVQEFVSKLPKHIKIFINEDTIDIIVRELQPIFKKIKGEKENGNNKTNNTSII</sequence>
<keyword evidence="1" id="KW-1133">Transmembrane helix</keyword>
<keyword evidence="1" id="KW-0812">Transmembrane</keyword>
<keyword evidence="1" id="KW-0472">Membrane</keyword>
<organism evidence="2 3">
    <name type="scientific">Fusobacterium pseudoperiodonticum</name>
    <dbReference type="NCBI Taxonomy" id="2663009"/>
    <lineage>
        <taxon>Bacteria</taxon>
        <taxon>Fusobacteriati</taxon>
        <taxon>Fusobacteriota</taxon>
        <taxon>Fusobacteriia</taxon>
        <taxon>Fusobacteriales</taxon>
        <taxon>Fusobacteriaceae</taxon>
        <taxon>Fusobacterium</taxon>
    </lineage>
</organism>
<proteinExistence type="predicted"/>
<dbReference type="EMBL" id="CP024700">
    <property type="protein sequence ID" value="ATV61809.1"/>
    <property type="molecule type" value="Genomic_DNA"/>
</dbReference>
<reference evidence="2 3" key="1">
    <citation type="submission" date="2017-11" db="EMBL/GenBank/DDBJ databases">
        <title>Genome sequencing of Fusobacterium periodonticum KCOM 1263.</title>
        <authorList>
            <person name="Kook J.-K."/>
            <person name="Park S.-N."/>
            <person name="Lim Y.K."/>
        </authorList>
    </citation>
    <scope>NUCLEOTIDE SEQUENCE [LARGE SCALE GENOMIC DNA]</scope>
    <source>
        <strain evidence="2 3">KCOM 1263</strain>
    </source>
</reference>
<evidence type="ECO:0000313" key="2">
    <source>
        <dbReference type="EMBL" id="ATV61809.1"/>
    </source>
</evidence>
<evidence type="ECO:0000313" key="3">
    <source>
        <dbReference type="Proteomes" id="UP000228552"/>
    </source>
</evidence>
<name>A0AAD0F1N4_9FUSO</name>
<evidence type="ECO:0000256" key="1">
    <source>
        <dbReference type="SAM" id="Phobius"/>
    </source>
</evidence>
<dbReference type="RefSeq" id="WP_099987748.1">
    <property type="nucleotide sequence ID" value="NZ_CP024700.1"/>
</dbReference>
<dbReference type="AlphaFoldDB" id="A0AAD0F1N4"/>
<keyword evidence="3" id="KW-1185">Reference proteome</keyword>
<accession>A0AAD0F1N4</accession>